<dbReference type="CDD" id="cd16926">
    <property type="entry name" value="HATPase_MutL-MLH-PMS-like"/>
    <property type="match status" value="1"/>
</dbReference>
<dbReference type="AlphaFoldDB" id="A0A1T4XAP1"/>
<organism evidence="7 8">
    <name type="scientific">Caloramator quimbayensis</name>
    <dbReference type="NCBI Taxonomy" id="1147123"/>
    <lineage>
        <taxon>Bacteria</taxon>
        <taxon>Bacillati</taxon>
        <taxon>Bacillota</taxon>
        <taxon>Clostridia</taxon>
        <taxon>Eubacteriales</taxon>
        <taxon>Clostridiaceae</taxon>
        <taxon>Caloramator</taxon>
    </lineage>
</organism>
<dbReference type="GO" id="GO:0006298">
    <property type="term" value="P:mismatch repair"/>
    <property type="evidence" value="ECO:0007669"/>
    <property type="project" value="UniProtKB-UniRule"/>
</dbReference>
<feature type="domain" description="DNA mismatch repair protein S5" evidence="6">
    <location>
        <begin position="209"/>
        <end position="327"/>
    </location>
</feature>
<dbReference type="CDD" id="cd00782">
    <property type="entry name" value="MutL_Trans"/>
    <property type="match status" value="1"/>
</dbReference>
<gene>
    <name evidence="4" type="primary">mutL</name>
    <name evidence="7" type="ORF">SAMN05443428_107115</name>
</gene>
<dbReference type="Gene3D" id="3.30.1540.20">
    <property type="entry name" value="MutL, C-terminal domain, dimerisation subdomain"/>
    <property type="match status" value="1"/>
</dbReference>
<evidence type="ECO:0000313" key="7">
    <source>
        <dbReference type="EMBL" id="SKA86646.1"/>
    </source>
</evidence>
<dbReference type="FunFam" id="3.30.565.10:FF:000003">
    <property type="entry name" value="DNA mismatch repair endonuclease MutL"/>
    <property type="match status" value="1"/>
</dbReference>
<feature type="domain" description="MutL C-terminal dimerisation" evidence="5">
    <location>
        <begin position="420"/>
        <end position="561"/>
    </location>
</feature>
<keyword evidence="3 4" id="KW-0234">DNA repair</keyword>
<name>A0A1T4XAP1_9CLOT</name>
<dbReference type="EMBL" id="FUYH01000007">
    <property type="protein sequence ID" value="SKA86646.1"/>
    <property type="molecule type" value="Genomic_DNA"/>
</dbReference>
<sequence>MSNIKVLDEKTINKIAAGEVVERPASIIKELVENSIDSGADEIIVEVNNGGITYIKVCDNGCGIEYDDLDKAFLRHATSKIRTEDDLNTIATLGFRGEALASIAAVSKVEMISKTKENDIGAKIIIEGGKILSKEYCGSPTGTIITVQDVFFNTPARLKFLKSQRSEGMYITETMQNLAMSHTDVSFKYRLNDKLIFATRGDGDLKSVLLSIYGKEIVNNVIRLDYSGSIAAIKGYIGSSSIAKGSRSGQSVFVNRRYVKNKVVAAAAEAAYKSMLTINKYPFFVIEMFLNPELVDVNVHPSKSEVKFQDDNAVFKDVFNGVKNALLSEKVIPDIKESKSEIIKDIPKINYEQQKMIFHDTEKIKESTEKPYRDLYEKEDNIYDEKNKEVLQKEVLVENNKFDSQNLTNQKEPKIEPLSIIGQMHFTYIVAEGENDLYIIDQHAAHERIYYEKYVNDYNNSKIYSQNVAIPIIMNLSISEKQLILESIDFFSRFGYQIEDFGGNSISIRAVPVIYGNPNYKELFNEILSILNNKENQRINVIDRIIFTLSCKSAVKSGDKLNYKEMHELIENLRYCENPFTCPHGRPTIIKMTLNELEKRFKRIQ</sequence>
<dbReference type="InterPro" id="IPR042121">
    <property type="entry name" value="MutL_C_regsub"/>
</dbReference>
<protein>
    <recommendedName>
        <fullName evidence="4">DNA mismatch repair protein MutL</fullName>
    </recommendedName>
</protein>
<comment type="function">
    <text evidence="4">This protein is involved in the repair of mismatches in DNA. It is required for dam-dependent methyl-directed DNA mismatch repair. May act as a 'molecular matchmaker', a protein that promotes the formation of a stable complex between two or more DNA-binding proteins in an ATP-dependent manner without itself being part of a final effector complex.</text>
</comment>
<reference evidence="8" key="1">
    <citation type="submission" date="2017-02" db="EMBL/GenBank/DDBJ databases">
        <authorList>
            <person name="Varghese N."/>
            <person name="Submissions S."/>
        </authorList>
    </citation>
    <scope>NUCLEOTIDE SEQUENCE [LARGE SCALE GENOMIC DNA]</scope>
    <source>
        <strain evidence="8">USBA 833</strain>
    </source>
</reference>
<dbReference type="InterPro" id="IPR014790">
    <property type="entry name" value="MutL_C"/>
</dbReference>
<dbReference type="GO" id="GO:0016887">
    <property type="term" value="F:ATP hydrolysis activity"/>
    <property type="evidence" value="ECO:0007669"/>
    <property type="project" value="InterPro"/>
</dbReference>
<keyword evidence="2 4" id="KW-0227">DNA damage</keyword>
<dbReference type="InterPro" id="IPR014762">
    <property type="entry name" value="DNA_mismatch_repair_CS"/>
</dbReference>
<evidence type="ECO:0000259" key="5">
    <source>
        <dbReference type="SMART" id="SM00853"/>
    </source>
</evidence>
<dbReference type="Gene3D" id="3.30.230.10">
    <property type="match status" value="1"/>
</dbReference>
<evidence type="ECO:0000313" key="8">
    <source>
        <dbReference type="Proteomes" id="UP000190105"/>
    </source>
</evidence>
<dbReference type="InterPro" id="IPR037198">
    <property type="entry name" value="MutL_C_sf"/>
</dbReference>
<dbReference type="SMART" id="SM01340">
    <property type="entry name" value="DNA_mis_repair"/>
    <property type="match status" value="1"/>
</dbReference>
<dbReference type="SMART" id="SM00853">
    <property type="entry name" value="MutL_C"/>
    <property type="match status" value="1"/>
</dbReference>
<dbReference type="InterPro" id="IPR014721">
    <property type="entry name" value="Ribsml_uS5_D2-typ_fold_subgr"/>
</dbReference>
<dbReference type="Pfam" id="PF08676">
    <property type="entry name" value="MutL_C"/>
    <property type="match status" value="1"/>
</dbReference>
<dbReference type="InterPro" id="IPR002099">
    <property type="entry name" value="MutL/Mlh/PMS"/>
</dbReference>
<dbReference type="STRING" id="1147123.SAMN05443428_107115"/>
<dbReference type="GO" id="GO:0140664">
    <property type="term" value="F:ATP-dependent DNA damage sensor activity"/>
    <property type="evidence" value="ECO:0007669"/>
    <property type="project" value="InterPro"/>
</dbReference>
<dbReference type="InterPro" id="IPR042120">
    <property type="entry name" value="MutL_C_dimsub"/>
</dbReference>
<accession>A0A1T4XAP1</accession>
<evidence type="ECO:0000256" key="1">
    <source>
        <dbReference type="ARBA" id="ARBA00006082"/>
    </source>
</evidence>
<dbReference type="Pfam" id="PF01119">
    <property type="entry name" value="DNA_mis_repair"/>
    <property type="match status" value="1"/>
</dbReference>
<dbReference type="InterPro" id="IPR013507">
    <property type="entry name" value="DNA_mismatch_S5_2-like"/>
</dbReference>
<dbReference type="GO" id="GO:0005524">
    <property type="term" value="F:ATP binding"/>
    <property type="evidence" value="ECO:0007669"/>
    <property type="project" value="InterPro"/>
</dbReference>
<comment type="similarity">
    <text evidence="1 4">Belongs to the DNA mismatch repair MutL/HexB family.</text>
</comment>
<evidence type="ECO:0000256" key="2">
    <source>
        <dbReference type="ARBA" id="ARBA00022763"/>
    </source>
</evidence>
<dbReference type="RefSeq" id="WP_179122213.1">
    <property type="nucleotide sequence ID" value="NZ_FUYH01000007.1"/>
</dbReference>
<dbReference type="Gene3D" id="3.30.565.10">
    <property type="entry name" value="Histidine kinase-like ATPase, C-terminal domain"/>
    <property type="match status" value="1"/>
</dbReference>
<keyword evidence="8" id="KW-1185">Reference proteome</keyword>
<evidence type="ECO:0000259" key="6">
    <source>
        <dbReference type="SMART" id="SM01340"/>
    </source>
</evidence>
<evidence type="ECO:0000256" key="4">
    <source>
        <dbReference type="HAMAP-Rule" id="MF_00149"/>
    </source>
</evidence>
<proteinExistence type="inferred from homology"/>
<dbReference type="InterPro" id="IPR020568">
    <property type="entry name" value="Ribosomal_Su5_D2-typ_SF"/>
</dbReference>
<dbReference type="GO" id="GO:0032300">
    <property type="term" value="C:mismatch repair complex"/>
    <property type="evidence" value="ECO:0007669"/>
    <property type="project" value="InterPro"/>
</dbReference>
<evidence type="ECO:0000256" key="3">
    <source>
        <dbReference type="ARBA" id="ARBA00023204"/>
    </source>
</evidence>
<dbReference type="SUPFAM" id="SSF55874">
    <property type="entry name" value="ATPase domain of HSP90 chaperone/DNA topoisomerase II/histidine kinase"/>
    <property type="match status" value="1"/>
</dbReference>
<dbReference type="Pfam" id="PF13589">
    <property type="entry name" value="HATPase_c_3"/>
    <property type="match status" value="1"/>
</dbReference>
<dbReference type="SUPFAM" id="SSF54211">
    <property type="entry name" value="Ribosomal protein S5 domain 2-like"/>
    <property type="match status" value="1"/>
</dbReference>
<dbReference type="Gene3D" id="3.30.1370.100">
    <property type="entry name" value="MutL, C-terminal domain, regulatory subdomain"/>
    <property type="match status" value="1"/>
</dbReference>
<dbReference type="PANTHER" id="PTHR10073">
    <property type="entry name" value="DNA MISMATCH REPAIR PROTEIN MLH, PMS, MUTL"/>
    <property type="match status" value="1"/>
</dbReference>
<dbReference type="NCBIfam" id="TIGR00585">
    <property type="entry name" value="mutl"/>
    <property type="match status" value="1"/>
</dbReference>
<dbReference type="InterPro" id="IPR036890">
    <property type="entry name" value="HATPase_C_sf"/>
</dbReference>
<dbReference type="InterPro" id="IPR038973">
    <property type="entry name" value="MutL/Mlh/Pms-like"/>
</dbReference>
<dbReference type="PROSITE" id="PS00058">
    <property type="entry name" value="DNA_MISMATCH_REPAIR_1"/>
    <property type="match status" value="1"/>
</dbReference>
<dbReference type="GO" id="GO:0030983">
    <property type="term" value="F:mismatched DNA binding"/>
    <property type="evidence" value="ECO:0007669"/>
    <property type="project" value="InterPro"/>
</dbReference>
<dbReference type="Proteomes" id="UP000190105">
    <property type="component" value="Unassembled WGS sequence"/>
</dbReference>
<dbReference type="SUPFAM" id="SSF118116">
    <property type="entry name" value="DNA mismatch repair protein MutL"/>
    <property type="match status" value="1"/>
</dbReference>
<dbReference type="HAMAP" id="MF_00149">
    <property type="entry name" value="DNA_mis_repair"/>
    <property type="match status" value="1"/>
</dbReference>
<dbReference type="InterPro" id="IPR020667">
    <property type="entry name" value="DNA_mismatch_repair_MutL"/>
</dbReference>
<dbReference type="PANTHER" id="PTHR10073:SF12">
    <property type="entry name" value="DNA MISMATCH REPAIR PROTEIN MLH1"/>
    <property type="match status" value="1"/>
</dbReference>